<reference evidence="2" key="1">
    <citation type="journal article" date="2019" name="Int. J. Syst. Evol. Microbiol.">
        <title>The Global Catalogue of Microorganisms (GCM) 10K type strain sequencing project: providing services to taxonomists for standard genome sequencing and annotation.</title>
        <authorList>
            <consortium name="The Broad Institute Genomics Platform"/>
            <consortium name="The Broad Institute Genome Sequencing Center for Infectious Disease"/>
            <person name="Wu L."/>
            <person name="Ma J."/>
        </authorList>
    </citation>
    <scope>NUCLEOTIDE SEQUENCE [LARGE SCALE GENOMIC DNA]</scope>
    <source>
        <strain evidence="2">CCM 9147</strain>
    </source>
</reference>
<dbReference type="SUPFAM" id="SSF140500">
    <property type="entry name" value="BAS1536-like"/>
    <property type="match status" value="1"/>
</dbReference>
<evidence type="ECO:0000313" key="2">
    <source>
        <dbReference type="Proteomes" id="UP001597340"/>
    </source>
</evidence>
<keyword evidence="2" id="KW-1185">Reference proteome</keyword>
<name>A0ABW4DIV5_9BACL</name>
<dbReference type="RefSeq" id="WP_229522685.1">
    <property type="nucleotide sequence ID" value="NZ_JAFFQR010000006.1"/>
</dbReference>
<gene>
    <name evidence="1" type="ORF">ACFQ5D_21445</name>
</gene>
<organism evidence="1 2">
    <name type="scientific">Paenibacillus farraposensis</name>
    <dbReference type="NCBI Taxonomy" id="2807095"/>
    <lineage>
        <taxon>Bacteria</taxon>
        <taxon>Bacillati</taxon>
        <taxon>Bacillota</taxon>
        <taxon>Bacilli</taxon>
        <taxon>Bacillales</taxon>
        <taxon>Paenibacillaceae</taxon>
        <taxon>Paenibacillus</taxon>
    </lineage>
</organism>
<dbReference type="InterPro" id="IPR037208">
    <property type="entry name" value="Spo0E-like_sf"/>
</dbReference>
<dbReference type="InterPro" id="IPR036638">
    <property type="entry name" value="HLH_DNA-bd_sf"/>
</dbReference>
<protein>
    <submittedName>
        <fullName evidence="1">Aspartyl-phosphate phosphatase Spo0E family protein</fullName>
    </submittedName>
</protein>
<dbReference type="Proteomes" id="UP001597340">
    <property type="component" value="Unassembled WGS sequence"/>
</dbReference>
<proteinExistence type="predicted"/>
<comment type="caution">
    <text evidence="1">The sequence shown here is derived from an EMBL/GenBank/DDBJ whole genome shotgun (WGS) entry which is preliminary data.</text>
</comment>
<dbReference type="InterPro" id="IPR018540">
    <property type="entry name" value="Spo0E-like"/>
</dbReference>
<dbReference type="EMBL" id="JBHTNZ010000046">
    <property type="protein sequence ID" value="MFD1463859.1"/>
    <property type="molecule type" value="Genomic_DNA"/>
</dbReference>
<accession>A0ABW4DIV5</accession>
<sequence length="65" mass="7320">MVPNLNTDGDGLYAIIEQLRKELVAKAQYMAFTDPSMVELSQRLDHYVVLAQLKKRAADHSTFAP</sequence>
<dbReference type="Gene3D" id="4.10.280.10">
    <property type="entry name" value="Helix-loop-helix DNA-binding domain"/>
    <property type="match status" value="1"/>
</dbReference>
<evidence type="ECO:0000313" key="1">
    <source>
        <dbReference type="EMBL" id="MFD1463859.1"/>
    </source>
</evidence>
<dbReference type="Pfam" id="PF09388">
    <property type="entry name" value="SpoOE-like"/>
    <property type="match status" value="1"/>
</dbReference>